<evidence type="ECO:0000313" key="2">
    <source>
        <dbReference type="Proteomes" id="UP000008458"/>
    </source>
</evidence>
<evidence type="ECO:0000313" key="1">
    <source>
        <dbReference type="EMBL" id="AEE94850.1"/>
    </source>
</evidence>
<reference key="2">
    <citation type="journal article" date="2011" name="Extremophiles">
        <title>Genomic analyses of Acidianus hospitalis W1 a host for studying crenarchaeal virus and plasmid life cycles.</title>
        <authorList>
            <person name="You X.Y."/>
            <person name="Liu C."/>
            <person name="Wang S.Y."/>
            <person name="Jiang C.Y."/>
            <person name="Shah S.A."/>
            <person name="Prangishvili D."/>
            <person name="Liu S.J."/>
            <person name="Garrett R.A."/>
        </authorList>
    </citation>
    <scope>NUCLEOTIDE SEQUENCE</scope>
    <source>
        <strain>W1</strain>
    </source>
</reference>
<dbReference type="KEGG" id="aho:Ahos_1978"/>
<dbReference type="AlphaFoldDB" id="F4B826"/>
<reference evidence="1 2" key="1">
    <citation type="journal article" date="2011" name="Extremophiles">
        <title>Genomic analysis of Acidianus hospitalis W1 a host for studying crenarchaeal virus and plasmid life cycles.</title>
        <authorList>
            <person name="You X.Y."/>
            <person name="Liu C."/>
            <person name="Wang S.Y."/>
            <person name="Jiang C.Y."/>
            <person name="Shah S.A."/>
            <person name="Prangishvili D."/>
            <person name="She Q."/>
            <person name="Liu S.J."/>
            <person name="Garrett R.A."/>
        </authorList>
    </citation>
    <scope>NUCLEOTIDE SEQUENCE [LARGE SCALE GENOMIC DNA]</scope>
    <source>
        <strain evidence="1 2">W1</strain>
    </source>
</reference>
<dbReference type="eggNOG" id="arCOG07723">
    <property type="taxonomic scope" value="Archaea"/>
</dbReference>
<accession>F4B826</accession>
<proteinExistence type="predicted"/>
<dbReference type="HOGENOM" id="CLU_2393030_0_0_2"/>
<dbReference type="Proteomes" id="UP000008458">
    <property type="component" value="Chromosome"/>
</dbReference>
<sequence>MLKYLVEKVENMESIKIKPETKKKLTEIAGMLEKKTGKRVSYDDVINYLIEKRFKDRKTAEKLFGIAKGVNLYEELLNGRKEDENGS</sequence>
<gene>
    <name evidence="1" type="ordered locus">Ahos_1978</name>
</gene>
<dbReference type="STRING" id="933801.Ahos_1978"/>
<name>F4B826_ACIHW</name>
<dbReference type="EMBL" id="CP002535">
    <property type="protein sequence ID" value="AEE94850.1"/>
    <property type="molecule type" value="Genomic_DNA"/>
</dbReference>
<keyword evidence="2" id="KW-1185">Reference proteome</keyword>
<organism evidence="1 2">
    <name type="scientific">Acidianus hospitalis (strain W1)</name>
    <dbReference type="NCBI Taxonomy" id="933801"/>
    <lineage>
        <taxon>Archaea</taxon>
        <taxon>Thermoproteota</taxon>
        <taxon>Thermoprotei</taxon>
        <taxon>Sulfolobales</taxon>
        <taxon>Sulfolobaceae</taxon>
        <taxon>Acidianus</taxon>
    </lineage>
</organism>
<protein>
    <submittedName>
        <fullName evidence="1">VapB-type antitoxin</fullName>
    </submittedName>
</protein>